<proteinExistence type="predicted"/>
<dbReference type="AlphaFoldDB" id="U6LIB8"/>
<reference evidence="1" key="1">
    <citation type="submission" date="2013-10" db="EMBL/GenBank/DDBJ databases">
        <title>Genomic analysis of the causative agents of coccidiosis in chickens.</title>
        <authorList>
            <person name="Reid A.J."/>
            <person name="Blake D."/>
            <person name="Billington K."/>
            <person name="Browne H."/>
            <person name="Dunn M."/>
            <person name="Hung S."/>
            <person name="Kawahara F."/>
            <person name="Miranda-Saavedra D."/>
            <person name="Mourier T."/>
            <person name="Nagra H."/>
            <person name="Otto T.D."/>
            <person name="Rawlings N."/>
            <person name="Sanchez A."/>
            <person name="Sanders M."/>
            <person name="Subramaniam C."/>
            <person name="Tay Y."/>
            <person name="Dear P."/>
            <person name="Doerig C."/>
            <person name="Gruber A."/>
            <person name="Parkinson J."/>
            <person name="Shirley M."/>
            <person name="Wan K.L."/>
            <person name="Berriman M."/>
            <person name="Tomley F."/>
            <person name="Pain A."/>
        </authorList>
    </citation>
    <scope>NUCLEOTIDE SEQUENCE [LARGE SCALE GENOMIC DNA]</scope>
    <source>
        <strain evidence="1">Houghton</strain>
    </source>
</reference>
<dbReference type="Proteomes" id="UP000030750">
    <property type="component" value="Unassembled WGS sequence"/>
</dbReference>
<keyword evidence="2" id="KW-1185">Reference proteome</keyword>
<evidence type="ECO:0000313" key="2">
    <source>
        <dbReference type="Proteomes" id="UP000030750"/>
    </source>
</evidence>
<dbReference type="VEuPathDB" id="ToxoDB:EBH_0078170"/>
<accession>U6LIB8</accession>
<sequence length="253" mass="28336">MIAFGQPTQGLVVCGWIAKVGMVVFGGRHLAFGVRLGACCTATRCADWVLAGWSLQRRASEDSCLHRKYVTGLWELCSAGAVLGLRLVGLARIEPVSDTDAQHSVTWVGGEEVQMWVCVRCVRRKEAYEVRDVLVGPVPACVKLPMGMAVFMRQQFAFWVWWGVVRVHSDLVRSLEVGSMGRKYDTGLWELWSGGAACEQLRGVGVCVTPWYVYIPTCCADWVLVGWVGRGRMVEVREDYCLHRRYVIAFRDL</sequence>
<reference evidence="1" key="2">
    <citation type="submission" date="2013-10" db="EMBL/GenBank/DDBJ databases">
        <authorList>
            <person name="Aslett M."/>
        </authorList>
    </citation>
    <scope>NUCLEOTIDE SEQUENCE [LARGE SCALE GENOMIC DNA]</scope>
    <source>
        <strain evidence="1">Houghton</strain>
    </source>
</reference>
<dbReference type="EMBL" id="HG711082">
    <property type="protein sequence ID" value="CDJ48299.1"/>
    <property type="molecule type" value="Genomic_DNA"/>
</dbReference>
<gene>
    <name evidence="1" type="ORF">EBH_0078170</name>
</gene>
<protein>
    <submittedName>
        <fullName evidence="1">Uncharacterized protein</fullName>
    </submittedName>
</protein>
<organism evidence="1 2">
    <name type="scientific">Eimeria brunetti</name>
    <dbReference type="NCBI Taxonomy" id="51314"/>
    <lineage>
        <taxon>Eukaryota</taxon>
        <taxon>Sar</taxon>
        <taxon>Alveolata</taxon>
        <taxon>Apicomplexa</taxon>
        <taxon>Conoidasida</taxon>
        <taxon>Coccidia</taxon>
        <taxon>Eucoccidiorida</taxon>
        <taxon>Eimeriorina</taxon>
        <taxon>Eimeriidae</taxon>
        <taxon>Eimeria</taxon>
    </lineage>
</organism>
<evidence type="ECO:0000313" key="1">
    <source>
        <dbReference type="EMBL" id="CDJ48299.1"/>
    </source>
</evidence>
<name>U6LIB8_9EIME</name>